<proteinExistence type="predicted"/>
<name>A0A176S6X6_9GAMM</name>
<dbReference type="InterPro" id="IPR003615">
    <property type="entry name" value="HNH_nuc"/>
</dbReference>
<gene>
    <name evidence="2" type="ORF">THIOM_000399</name>
</gene>
<dbReference type="PANTHER" id="PTHR33877">
    <property type="entry name" value="SLL1193 PROTEIN"/>
    <property type="match status" value="1"/>
</dbReference>
<reference evidence="2 3" key="1">
    <citation type="submission" date="2016-05" db="EMBL/GenBank/DDBJ databases">
        <title>Single-cell genome of chain-forming Candidatus Thiomargarita nelsonii and comparison to other large sulfur-oxidizing bacteria.</title>
        <authorList>
            <person name="Winkel M."/>
            <person name="Salman V."/>
            <person name="Woyke T."/>
            <person name="Schulz-Vogt H."/>
            <person name="Richter M."/>
            <person name="Flood B."/>
            <person name="Bailey J."/>
            <person name="Amann R."/>
            <person name="Mussmann M."/>
        </authorList>
    </citation>
    <scope>NUCLEOTIDE SEQUENCE [LARGE SCALE GENOMIC DNA]</scope>
    <source>
        <strain evidence="2 3">THI036</strain>
    </source>
</reference>
<keyword evidence="2" id="KW-0255">Endonuclease</keyword>
<dbReference type="GO" id="GO:0004519">
    <property type="term" value="F:endonuclease activity"/>
    <property type="evidence" value="ECO:0007669"/>
    <property type="project" value="UniProtKB-KW"/>
</dbReference>
<keyword evidence="3" id="KW-1185">Reference proteome</keyword>
<dbReference type="GO" id="GO:0003676">
    <property type="term" value="F:nucleic acid binding"/>
    <property type="evidence" value="ECO:0007669"/>
    <property type="project" value="InterPro"/>
</dbReference>
<dbReference type="Proteomes" id="UP000076962">
    <property type="component" value="Unassembled WGS sequence"/>
</dbReference>
<organism evidence="2 3">
    <name type="scientific">Candidatus Thiomargarita nelsonii</name>
    <dbReference type="NCBI Taxonomy" id="1003181"/>
    <lineage>
        <taxon>Bacteria</taxon>
        <taxon>Pseudomonadati</taxon>
        <taxon>Pseudomonadota</taxon>
        <taxon>Gammaproteobacteria</taxon>
        <taxon>Thiotrichales</taxon>
        <taxon>Thiotrichaceae</taxon>
        <taxon>Thiomargarita</taxon>
    </lineage>
</organism>
<dbReference type="Gene3D" id="1.10.30.50">
    <property type="match status" value="1"/>
</dbReference>
<dbReference type="InterPro" id="IPR002711">
    <property type="entry name" value="HNH"/>
</dbReference>
<dbReference type="PANTHER" id="PTHR33877:SF1">
    <property type="entry name" value="TYPE IV METHYL-DIRECTED RESTRICTION ENZYME ECOKMCRA"/>
    <property type="match status" value="1"/>
</dbReference>
<dbReference type="AlphaFoldDB" id="A0A176S6X6"/>
<dbReference type="CDD" id="cd00085">
    <property type="entry name" value="HNHc"/>
    <property type="match status" value="1"/>
</dbReference>
<dbReference type="EMBL" id="LUTY01000175">
    <property type="protein sequence ID" value="OAD23760.1"/>
    <property type="molecule type" value="Genomic_DNA"/>
</dbReference>
<dbReference type="SMART" id="SM00507">
    <property type="entry name" value="HNHc"/>
    <property type="match status" value="1"/>
</dbReference>
<evidence type="ECO:0000313" key="3">
    <source>
        <dbReference type="Proteomes" id="UP000076962"/>
    </source>
</evidence>
<dbReference type="Pfam" id="PF01844">
    <property type="entry name" value="HNH"/>
    <property type="match status" value="1"/>
</dbReference>
<feature type="domain" description="HNH nuclease" evidence="1">
    <location>
        <begin position="7"/>
        <end position="62"/>
    </location>
</feature>
<evidence type="ECO:0000313" key="2">
    <source>
        <dbReference type="EMBL" id="OAD23760.1"/>
    </source>
</evidence>
<dbReference type="PATRIC" id="fig|1003181.4.peg.581"/>
<sequence>MSSISEALRQQISAEAGHCCEYCHTCRRIIGMPLVIDHIVPQARGGGNERENLAAACYRCNEFKGAKTGEVDPTTGALVSLFNPRCQIWKEHFAWANGGTHIIGLTPTGRATVLALRMNNEYVVESRRLWIAMNRHPPFLD</sequence>
<dbReference type="InterPro" id="IPR052892">
    <property type="entry name" value="NA-targeting_endonuclease"/>
</dbReference>
<accession>A0A176S6X6</accession>
<keyword evidence="2" id="KW-0378">Hydrolase</keyword>
<dbReference type="GO" id="GO:0008270">
    <property type="term" value="F:zinc ion binding"/>
    <property type="evidence" value="ECO:0007669"/>
    <property type="project" value="InterPro"/>
</dbReference>
<protein>
    <submittedName>
        <fullName evidence="2">HNH endonuclease</fullName>
    </submittedName>
</protein>
<comment type="caution">
    <text evidence="2">The sequence shown here is derived from an EMBL/GenBank/DDBJ whole genome shotgun (WGS) entry which is preliminary data.</text>
</comment>
<keyword evidence="2" id="KW-0540">Nuclease</keyword>
<evidence type="ECO:0000259" key="1">
    <source>
        <dbReference type="SMART" id="SM00507"/>
    </source>
</evidence>